<dbReference type="InterPro" id="IPR029061">
    <property type="entry name" value="THDP-binding"/>
</dbReference>
<dbReference type="PROSITE" id="PS00187">
    <property type="entry name" value="TPP_ENZYMES"/>
    <property type="match status" value="1"/>
</dbReference>
<dbReference type="Gene3D" id="3.40.50.970">
    <property type="match status" value="2"/>
</dbReference>
<evidence type="ECO:0000256" key="9">
    <source>
        <dbReference type="ARBA" id="ARBA00048767"/>
    </source>
</evidence>
<feature type="domain" description="Thiamine pyrophosphate enzyme N-terminal TPP-binding" evidence="13">
    <location>
        <begin position="50"/>
        <end position="163"/>
    </location>
</feature>
<comment type="cofactor">
    <cofactor evidence="2">
        <name>thiamine diphosphate</name>
        <dbReference type="ChEBI" id="CHEBI:58937"/>
    </cofactor>
</comment>
<evidence type="ECO:0000256" key="2">
    <source>
        <dbReference type="ARBA" id="ARBA00001964"/>
    </source>
</evidence>
<dbReference type="EnsemblMetazoa" id="Aqu2.1.33384_001">
    <property type="protein sequence ID" value="Aqu2.1.33384_001"/>
    <property type="gene ID" value="Aqu2.1.33384"/>
</dbReference>
<dbReference type="Pfam" id="PF02776">
    <property type="entry name" value="TPP_enzyme_N"/>
    <property type="match status" value="1"/>
</dbReference>
<protein>
    <recommendedName>
        <fullName evidence="4">2-hydroxyacyl-CoA lyase 2</fullName>
    </recommendedName>
    <alternativeName>
        <fullName evidence="7">IlvB-like protein</fullName>
    </alternativeName>
</protein>
<dbReference type="GO" id="GO:0050660">
    <property type="term" value="F:flavin adenine dinucleotide binding"/>
    <property type="evidence" value="ECO:0007669"/>
    <property type="project" value="TreeGrafter"/>
</dbReference>
<comment type="catalytic activity">
    <reaction evidence="9">
        <text>(2R)-hydroxyhexadecanoyl-CoA = pentadecanal + formyl-CoA</text>
        <dbReference type="Rhea" id="RHEA:55212"/>
        <dbReference type="ChEBI" id="CHEBI:17302"/>
        <dbReference type="ChEBI" id="CHEBI:57376"/>
        <dbReference type="ChEBI" id="CHEBI:138654"/>
    </reaction>
    <physiologicalReaction direction="left-to-right" evidence="9">
        <dbReference type="Rhea" id="RHEA:55213"/>
    </physiologicalReaction>
</comment>
<proteinExistence type="inferred from homology"/>
<evidence type="ECO:0000256" key="8">
    <source>
        <dbReference type="ARBA" id="ARBA00048738"/>
    </source>
</evidence>
<reference evidence="14" key="1">
    <citation type="submission" date="2017-05" db="UniProtKB">
        <authorList>
            <consortium name="EnsemblMetazoa"/>
        </authorList>
    </citation>
    <scope>IDENTIFICATION</scope>
</reference>
<dbReference type="InterPro" id="IPR012000">
    <property type="entry name" value="Thiamin_PyroP_enz_cen_dom"/>
</dbReference>
<dbReference type="SUPFAM" id="SSF52467">
    <property type="entry name" value="DHS-like NAD/FAD-binding domain"/>
    <property type="match status" value="1"/>
</dbReference>
<name>A0A1X7V0R3_AMPQE</name>
<evidence type="ECO:0000256" key="3">
    <source>
        <dbReference type="ARBA" id="ARBA00007812"/>
    </source>
</evidence>
<evidence type="ECO:0000256" key="7">
    <source>
        <dbReference type="ARBA" id="ARBA00030510"/>
    </source>
</evidence>
<organism evidence="14">
    <name type="scientific">Amphimedon queenslandica</name>
    <name type="common">Sponge</name>
    <dbReference type="NCBI Taxonomy" id="400682"/>
    <lineage>
        <taxon>Eukaryota</taxon>
        <taxon>Metazoa</taxon>
        <taxon>Porifera</taxon>
        <taxon>Demospongiae</taxon>
        <taxon>Heteroscleromorpha</taxon>
        <taxon>Haplosclerida</taxon>
        <taxon>Niphatidae</taxon>
        <taxon>Amphimedon</taxon>
    </lineage>
</organism>
<dbReference type="SUPFAM" id="SSF52518">
    <property type="entry name" value="Thiamin diphosphate-binding fold (THDP-binding)"/>
    <property type="match status" value="2"/>
</dbReference>
<dbReference type="GO" id="GO:0030976">
    <property type="term" value="F:thiamine pyrophosphate binding"/>
    <property type="evidence" value="ECO:0007669"/>
    <property type="project" value="InterPro"/>
</dbReference>
<dbReference type="GO" id="GO:0009097">
    <property type="term" value="P:isoleucine biosynthetic process"/>
    <property type="evidence" value="ECO:0007669"/>
    <property type="project" value="TreeGrafter"/>
</dbReference>
<dbReference type="eggNOG" id="KOG1185">
    <property type="taxonomic scope" value="Eukaryota"/>
</dbReference>
<evidence type="ECO:0000256" key="1">
    <source>
        <dbReference type="ARBA" id="ARBA00001946"/>
    </source>
</evidence>
<evidence type="ECO:0000259" key="13">
    <source>
        <dbReference type="Pfam" id="PF02776"/>
    </source>
</evidence>
<dbReference type="OMA" id="QETDMIG"/>
<dbReference type="STRING" id="400682.A0A1X7V0R3"/>
<dbReference type="GO" id="GO:0005948">
    <property type="term" value="C:acetolactate synthase complex"/>
    <property type="evidence" value="ECO:0007669"/>
    <property type="project" value="TreeGrafter"/>
</dbReference>
<dbReference type="InterPro" id="IPR000399">
    <property type="entry name" value="TPP-bd_CS"/>
</dbReference>
<evidence type="ECO:0000256" key="10">
    <source>
        <dbReference type="RuleBase" id="RU362132"/>
    </source>
</evidence>
<evidence type="ECO:0000256" key="4">
    <source>
        <dbReference type="ARBA" id="ARBA00018936"/>
    </source>
</evidence>
<keyword evidence="5" id="KW-0479">Metal-binding</keyword>
<dbReference type="GO" id="GO:0000287">
    <property type="term" value="F:magnesium ion binding"/>
    <property type="evidence" value="ECO:0007669"/>
    <property type="project" value="InterPro"/>
</dbReference>
<keyword evidence="6 10" id="KW-0786">Thiamine pyrophosphate</keyword>
<dbReference type="Pfam" id="PF00205">
    <property type="entry name" value="TPP_enzyme_M"/>
    <property type="match status" value="1"/>
</dbReference>
<dbReference type="InterPro" id="IPR029035">
    <property type="entry name" value="DHS-like_NAD/FAD-binding_dom"/>
</dbReference>
<dbReference type="PANTHER" id="PTHR18968:SF166">
    <property type="entry name" value="2-HYDROXYACYL-COA LYASE 2"/>
    <property type="match status" value="1"/>
</dbReference>
<evidence type="ECO:0000256" key="6">
    <source>
        <dbReference type="ARBA" id="ARBA00023052"/>
    </source>
</evidence>
<feature type="domain" description="Thiamine pyrophosphate enzyme central" evidence="11">
    <location>
        <begin position="272"/>
        <end position="402"/>
    </location>
</feature>
<dbReference type="OrthoDB" id="16262at2759"/>
<feature type="domain" description="Thiamine pyrophosphate enzyme TPP-binding" evidence="12">
    <location>
        <begin position="464"/>
        <end position="617"/>
    </location>
</feature>
<accession>A0A1X7V0R3</accession>
<dbReference type="InterPro" id="IPR011766">
    <property type="entry name" value="TPP_enzyme_TPP-bd"/>
</dbReference>
<dbReference type="InParanoid" id="A0A1X7V0R3"/>
<evidence type="ECO:0000313" key="14">
    <source>
        <dbReference type="EnsemblMetazoa" id="Aqu2.1.33384_001"/>
    </source>
</evidence>
<evidence type="ECO:0000256" key="5">
    <source>
        <dbReference type="ARBA" id="ARBA00022723"/>
    </source>
</evidence>
<evidence type="ECO:0000259" key="12">
    <source>
        <dbReference type="Pfam" id="PF02775"/>
    </source>
</evidence>
<evidence type="ECO:0000259" key="11">
    <source>
        <dbReference type="Pfam" id="PF00205"/>
    </source>
</evidence>
<dbReference type="InterPro" id="IPR045229">
    <property type="entry name" value="TPP_enz"/>
</dbReference>
<dbReference type="Pfam" id="PF02775">
    <property type="entry name" value="TPP_enzyme_C"/>
    <property type="match status" value="1"/>
</dbReference>
<dbReference type="AlphaFoldDB" id="A0A1X7V0R3"/>
<comment type="similarity">
    <text evidence="3 10">Belongs to the TPP enzyme family.</text>
</comment>
<sequence>MEMITSCISTWLGLAGVLMTLTFTVLAVLAHRLGIFDLFFAYIDGESKSNGGELVAATLKAHGVKFLFTLCGGHISPILVASEKLGIKVIGTRHEVNTVFAADAVARLSGVIGVACVTAGPGLTNTVTAVKNAQMAESPLLLIGGAAAGILKGRGALQDIDQMVLFKPLCKFCATVTRVRDIVPTLRKAIAAAQSGTPGPVFVEFPIDTLYSYSMVHKEILPQKKPRTLPQILTYWYMKAYVARVFGNAWAPKEMSPLPIVRPFCADSDAMKAAELIKKSKKPLFLIGSQTVLPPVKAEDTREHLETIGIPCYLGGMSRGLLGRNGHLHIRQRRRDALKDSDLVVLVGSVCDFRLNYGRVFNSKCVIIAVNRNKTQLYLNAGMTWNPNLALQGDPGHFIKQLASYLKNYQCDRGWVDLLKSRDQEKEADTKSKAEEIPDEHLNPLKVLHITEEVMSPDTILIADGGDFVGSAAYILRPRGPLTWLDPGPFGTLGVGGGFALGAKLCCPDSDIWIIYGDGSCGYSIPEFDTFSRFKLPVIALVGNDACWTQIAREQVPILGSDTGCMLEYCNYHTVAEGFGGLGYELERGMDDEAIRKTLSEAQDVSRKSNKPVLINCFIGKTDFRKGSISV</sequence>
<dbReference type="GO" id="GO:0009099">
    <property type="term" value="P:L-valine biosynthetic process"/>
    <property type="evidence" value="ECO:0007669"/>
    <property type="project" value="TreeGrafter"/>
</dbReference>
<dbReference type="InterPro" id="IPR012001">
    <property type="entry name" value="Thiamin_PyroP_enz_TPP-bd_dom"/>
</dbReference>
<dbReference type="PANTHER" id="PTHR18968">
    <property type="entry name" value="THIAMINE PYROPHOSPHATE ENZYMES"/>
    <property type="match status" value="1"/>
</dbReference>
<dbReference type="CDD" id="cd02004">
    <property type="entry name" value="TPP_BZL_OCoD_HPCL"/>
    <property type="match status" value="1"/>
</dbReference>
<comment type="cofactor">
    <cofactor evidence="1">
        <name>Mg(2+)</name>
        <dbReference type="ChEBI" id="CHEBI:18420"/>
    </cofactor>
</comment>
<comment type="catalytic activity">
    <reaction evidence="8">
        <text>2-hydroxyoctadecanoyl-CoA = heptadecanal + formyl-CoA</text>
        <dbReference type="Rhea" id="RHEA:55196"/>
        <dbReference type="ChEBI" id="CHEBI:57376"/>
        <dbReference type="ChEBI" id="CHEBI:74116"/>
        <dbReference type="ChEBI" id="CHEBI:138631"/>
    </reaction>
    <physiologicalReaction direction="left-to-right" evidence="8">
        <dbReference type="Rhea" id="RHEA:55197"/>
    </physiologicalReaction>
</comment>
<dbReference type="GO" id="GO:0003984">
    <property type="term" value="F:acetolactate synthase activity"/>
    <property type="evidence" value="ECO:0007669"/>
    <property type="project" value="TreeGrafter"/>
</dbReference>
<dbReference type="CDD" id="cd07035">
    <property type="entry name" value="TPP_PYR_POX_like"/>
    <property type="match status" value="1"/>
</dbReference>
<dbReference type="Gene3D" id="3.40.50.1220">
    <property type="entry name" value="TPP-binding domain"/>
    <property type="match status" value="1"/>
</dbReference>